<dbReference type="CTD" id="132954"/>
<feature type="region of interest" description="Disordered" evidence="2">
    <location>
        <begin position="225"/>
        <end position="244"/>
    </location>
</feature>
<dbReference type="InterPro" id="IPR036249">
    <property type="entry name" value="Thioredoxin-like_sf"/>
</dbReference>
<dbReference type="AlphaFoldDB" id="A0A6P5JA91"/>
<keyword evidence="4" id="KW-1185">Reference proteome</keyword>
<dbReference type="Proteomes" id="UP000515140">
    <property type="component" value="Unplaced"/>
</dbReference>
<evidence type="ECO:0000313" key="4">
    <source>
        <dbReference type="Proteomes" id="UP000515140"/>
    </source>
</evidence>
<dbReference type="GeneID" id="110200163"/>
<proteinExistence type="inferred from homology"/>
<dbReference type="InParanoid" id="A0A6P5JA91"/>
<evidence type="ECO:0000256" key="1">
    <source>
        <dbReference type="ARBA" id="ARBA00009686"/>
    </source>
</evidence>
<dbReference type="GO" id="GO:0006457">
    <property type="term" value="P:protein folding"/>
    <property type="evidence" value="ECO:0007669"/>
    <property type="project" value="TreeGrafter"/>
</dbReference>
<dbReference type="SUPFAM" id="SSF52833">
    <property type="entry name" value="Thioredoxin-like"/>
    <property type="match status" value="1"/>
</dbReference>
<dbReference type="GO" id="GO:0007288">
    <property type="term" value="P:sperm axoneme assembly"/>
    <property type="evidence" value="ECO:0007669"/>
    <property type="project" value="Ensembl"/>
</dbReference>
<dbReference type="GO" id="GO:0001675">
    <property type="term" value="P:acrosome assembly"/>
    <property type="evidence" value="ECO:0007669"/>
    <property type="project" value="Ensembl"/>
</dbReference>
<dbReference type="InterPro" id="IPR024253">
    <property type="entry name" value="Phosducin_thioredoxin-like_dom"/>
</dbReference>
<feature type="domain" description="Phosducin" evidence="3">
    <location>
        <begin position="31"/>
        <end position="202"/>
    </location>
</feature>
<dbReference type="KEGG" id="pcw:110200163"/>
<protein>
    <submittedName>
        <fullName evidence="5">Phosducin-like protein 2</fullName>
    </submittedName>
</protein>
<gene>
    <name evidence="5" type="primary">PDCL2</name>
</gene>
<reference evidence="5" key="1">
    <citation type="submission" date="2025-08" db="UniProtKB">
        <authorList>
            <consortium name="RefSeq"/>
        </authorList>
    </citation>
    <scope>IDENTIFICATION</scope>
    <source>
        <tissue evidence="5">Spleen</tissue>
    </source>
</reference>
<dbReference type="FunCoup" id="A0A6P5JA91">
    <property type="interactions" value="159"/>
</dbReference>
<dbReference type="PANTHER" id="PTHR45809">
    <property type="entry name" value="VIRAL IAP-ASSOCIATED FACTOR HOMOLOG"/>
    <property type="match status" value="1"/>
</dbReference>
<sequence length="244" mass="28253">MQDPNEDTEWNDILRDFGILPPKEEKKDETEEMVLRLQKEAAAKSYEKMTLAQLKEAEDDFDDEDMRAMETYRQKRLQEWKALQKTKKFGELREISGDQYVKEVTNAEKDVWVIIHLYRSSIQMCLLLNQHLSILARKFPETKFVKAVVNSCIQHYHDSCLPTVFVYKNGQIEGKFIGIIECGGINLKLEELEWKLAEVGAIQTDLEENPKKEIVDMMASSIRNTSIYDDSNSSSSDSDETKCP</sequence>
<dbReference type="Gene3D" id="3.40.30.10">
    <property type="entry name" value="Glutaredoxin"/>
    <property type="match status" value="1"/>
</dbReference>
<accession>A0A6P5JA91</accession>
<evidence type="ECO:0000313" key="5">
    <source>
        <dbReference type="RefSeq" id="XP_020831000.1"/>
    </source>
</evidence>
<organism evidence="4 5">
    <name type="scientific">Phascolarctos cinereus</name>
    <name type="common">Koala</name>
    <dbReference type="NCBI Taxonomy" id="38626"/>
    <lineage>
        <taxon>Eukaryota</taxon>
        <taxon>Metazoa</taxon>
        <taxon>Chordata</taxon>
        <taxon>Craniata</taxon>
        <taxon>Vertebrata</taxon>
        <taxon>Euteleostomi</taxon>
        <taxon>Mammalia</taxon>
        <taxon>Metatheria</taxon>
        <taxon>Diprotodontia</taxon>
        <taxon>Phascolarctidae</taxon>
        <taxon>Phascolarctos</taxon>
    </lineage>
</organism>
<evidence type="ECO:0000259" key="3">
    <source>
        <dbReference type="Pfam" id="PF02114"/>
    </source>
</evidence>
<dbReference type="RefSeq" id="XP_020831000.1">
    <property type="nucleotide sequence ID" value="XM_020975341.1"/>
</dbReference>
<dbReference type="CDD" id="cd02988">
    <property type="entry name" value="Phd_like_VIAF"/>
    <property type="match status" value="1"/>
</dbReference>
<name>A0A6P5JA91_PHACI</name>
<dbReference type="Pfam" id="PF02114">
    <property type="entry name" value="Phosducin"/>
    <property type="match status" value="1"/>
</dbReference>
<dbReference type="InterPro" id="IPR051498">
    <property type="entry name" value="Phosducin-like_chap/apop_reg"/>
</dbReference>
<evidence type="ECO:0000256" key="2">
    <source>
        <dbReference type="SAM" id="MobiDB-lite"/>
    </source>
</evidence>
<comment type="similarity">
    <text evidence="1">Belongs to the phosducin family.</text>
</comment>
<dbReference type="GO" id="GO:0005783">
    <property type="term" value="C:endoplasmic reticulum"/>
    <property type="evidence" value="ECO:0007669"/>
    <property type="project" value="Ensembl"/>
</dbReference>
<dbReference type="PANTHER" id="PTHR45809:SF1">
    <property type="entry name" value="PHOSDUCIN-LIKE PROTEIN 2"/>
    <property type="match status" value="1"/>
</dbReference>